<name>A0A5B1AX42_MYCSI</name>
<dbReference type="Pfam" id="PF13358">
    <property type="entry name" value="DDE_3"/>
    <property type="match status" value="1"/>
</dbReference>
<sequence length="149" mass="16720">LNTATGEAIGQCHQRHRHQEFLKLLNTINKAYPHQEIHPVMDNYATHKHPAVRKWFDDHPQVTPHFTPNSACWLNMVEIWFGIIDRQAIRRGSFGSVRELTTKIASSSAAGTPARNRSSGPKTPTPSSNPSTVKRLTSHDIRTNPELPG</sequence>
<dbReference type="AlphaFoldDB" id="A0A5B1AX42"/>
<organism evidence="3 4">
    <name type="scientific">Mycobacterium simiae</name>
    <name type="common">Mycobacterium habana</name>
    <dbReference type="NCBI Taxonomy" id="1784"/>
    <lineage>
        <taxon>Bacteria</taxon>
        <taxon>Bacillati</taxon>
        <taxon>Actinomycetota</taxon>
        <taxon>Actinomycetes</taxon>
        <taxon>Mycobacteriales</taxon>
        <taxon>Mycobacteriaceae</taxon>
        <taxon>Mycobacterium</taxon>
        <taxon>Mycobacterium simiae complex</taxon>
    </lineage>
</organism>
<feature type="non-terminal residue" evidence="3">
    <location>
        <position position="149"/>
    </location>
</feature>
<comment type="caution">
    <text evidence="3">The sequence shown here is derived from an EMBL/GenBank/DDBJ whole genome shotgun (WGS) entry which is preliminary data.</text>
</comment>
<dbReference type="InterPro" id="IPR036397">
    <property type="entry name" value="RNaseH_sf"/>
</dbReference>
<reference evidence="3 4" key="1">
    <citation type="submission" date="2019-09" db="EMBL/GenBank/DDBJ databases">
        <title>Report of infection by Mycobacterium simiae a patient suffering from pulmonary tuberculosis.</title>
        <authorList>
            <person name="Mohanty P.S."/>
            <person name="Bansal A.K."/>
            <person name="Singh H."/>
            <person name="Sharma S."/>
            <person name="Patil S.A."/>
            <person name="Upadhaya P."/>
            <person name="Singh P.K."/>
            <person name="Kumar D."/>
            <person name="Kumar S."/>
            <person name="Singh R.K."/>
            <person name="Chaudhary B."/>
        </authorList>
    </citation>
    <scope>NUCLEOTIDE SEQUENCE [LARGE SCALE GENOMIC DNA]</scope>
    <source>
        <strain evidence="3 4">JAL-560-SIM</strain>
    </source>
</reference>
<feature type="domain" description="Tc1-like transposase DDE" evidence="2">
    <location>
        <begin position="2"/>
        <end position="100"/>
    </location>
</feature>
<evidence type="ECO:0000313" key="4">
    <source>
        <dbReference type="Proteomes" id="UP000324701"/>
    </source>
</evidence>
<gene>
    <name evidence="3" type="ORF">F0Q45_26790</name>
</gene>
<feature type="non-terminal residue" evidence="3">
    <location>
        <position position="1"/>
    </location>
</feature>
<dbReference type="GO" id="GO:0003676">
    <property type="term" value="F:nucleic acid binding"/>
    <property type="evidence" value="ECO:0007669"/>
    <property type="project" value="InterPro"/>
</dbReference>
<proteinExistence type="predicted"/>
<feature type="region of interest" description="Disordered" evidence="1">
    <location>
        <begin position="104"/>
        <end position="149"/>
    </location>
</feature>
<dbReference type="EMBL" id="VTZN01000538">
    <property type="protein sequence ID" value="KAA1239619.1"/>
    <property type="molecule type" value="Genomic_DNA"/>
</dbReference>
<dbReference type="Gene3D" id="3.30.420.10">
    <property type="entry name" value="Ribonuclease H-like superfamily/Ribonuclease H"/>
    <property type="match status" value="1"/>
</dbReference>
<evidence type="ECO:0000259" key="2">
    <source>
        <dbReference type="Pfam" id="PF13358"/>
    </source>
</evidence>
<protein>
    <recommendedName>
        <fullName evidence="2">Tc1-like transposase DDE domain-containing protein</fullName>
    </recommendedName>
</protein>
<dbReference type="RefSeq" id="WP_188113207.1">
    <property type="nucleotide sequence ID" value="NZ_VTZN01000538.1"/>
</dbReference>
<feature type="compositionally biased region" description="Low complexity" evidence="1">
    <location>
        <begin position="118"/>
        <end position="132"/>
    </location>
</feature>
<evidence type="ECO:0000313" key="3">
    <source>
        <dbReference type="EMBL" id="KAA1239619.1"/>
    </source>
</evidence>
<dbReference type="InterPro" id="IPR038717">
    <property type="entry name" value="Tc1-like_DDE_dom"/>
</dbReference>
<dbReference type="Proteomes" id="UP000324701">
    <property type="component" value="Unassembled WGS sequence"/>
</dbReference>
<keyword evidence="4" id="KW-1185">Reference proteome</keyword>
<accession>A0A5B1AX42</accession>
<evidence type="ECO:0000256" key="1">
    <source>
        <dbReference type="SAM" id="MobiDB-lite"/>
    </source>
</evidence>